<evidence type="ECO:0000313" key="3">
    <source>
        <dbReference type="Proteomes" id="UP001595844"/>
    </source>
</evidence>
<dbReference type="RefSeq" id="WP_378559764.1">
    <property type="nucleotide sequence ID" value="NZ_JBHSDL010000013.1"/>
</dbReference>
<keyword evidence="1" id="KW-0732">Signal</keyword>
<protein>
    <submittedName>
        <fullName evidence="2">Uncharacterized protein</fullName>
    </submittedName>
</protein>
<feature type="signal peptide" evidence="1">
    <location>
        <begin position="1"/>
        <end position="23"/>
    </location>
</feature>
<dbReference type="Proteomes" id="UP001595844">
    <property type="component" value="Unassembled WGS sequence"/>
</dbReference>
<comment type="caution">
    <text evidence="2">The sequence shown here is derived from an EMBL/GenBank/DDBJ whole genome shotgun (WGS) entry which is preliminary data.</text>
</comment>
<feature type="chain" id="PRO_5046280470" evidence="1">
    <location>
        <begin position="24"/>
        <end position="339"/>
    </location>
</feature>
<keyword evidence="3" id="KW-1185">Reference proteome</keyword>
<dbReference type="EMBL" id="JBHSDL010000013">
    <property type="protein sequence ID" value="MFC4374546.1"/>
    <property type="molecule type" value="Genomic_DNA"/>
</dbReference>
<dbReference type="PROSITE" id="PS51257">
    <property type="entry name" value="PROKAR_LIPOPROTEIN"/>
    <property type="match status" value="1"/>
</dbReference>
<reference evidence="3" key="1">
    <citation type="journal article" date="2019" name="Int. J. Syst. Evol. Microbiol.">
        <title>The Global Catalogue of Microorganisms (GCM) 10K type strain sequencing project: providing services to taxonomists for standard genome sequencing and annotation.</title>
        <authorList>
            <consortium name="The Broad Institute Genomics Platform"/>
            <consortium name="The Broad Institute Genome Sequencing Center for Infectious Disease"/>
            <person name="Wu L."/>
            <person name="Ma J."/>
        </authorList>
    </citation>
    <scope>NUCLEOTIDE SEQUENCE [LARGE SCALE GENOMIC DNA]</scope>
    <source>
        <strain evidence="3">IBRC-M 10490</strain>
    </source>
</reference>
<organism evidence="2 3">
    <name type="scientific">Nocardia halotolerans</name>
    <dbReference type="NCBI Taxonomy" id="1755878"/>
    <lineage>
        <taxon>Bacteria</taxon>
        <taxon>Bacillati</taxon>
        <taxon>Actinomycetota</taxon>
        <taxon>Actinomycetes</taxon>
        <taxon>Mycobacteriales</taxon>
        <taxon>Nocardiaceae</taxon>
        <taxon>Nocardia</taxon>
    </lineage>
</organism>
<accession>A0ABV8VGW9</accession>
<name>A0ABV8VGW9_9NOCA</name>
<evidence type="ECO:0000313" key="2">
    <source>
        <dbReference type="EMBL" id="MFC4374546.1"/>
    </source>
</evidence>
<sequence length="339" mass="36227">MRKRFVPVLLVAVLLALMGCSSATRGQPQPVPAPDYPGYLPDEARQTLAYLDTLRALDICGYLDGAVLATFGPVSYVGADGEYQSCIARYPNDAARQGISKVEVSIGAAPSPGWGTTIDIAGTSVAYNDAGGEFCTASTRFDERQLISWSVFSAVLGEPVDLCSETIEIATASIPLLKTRPLRVGSTAKNVDTKLARLDGCAAIAAFVAPEQAHKAAVLTRVPWGCGWMADYYQSGSLVAVSFLHGEDTLIAPISRGEIATEVGGFPARVIPSTTRRYPGVCQLWIGVDAVRPDPEKRRGEHDSSARMIELIRVSLEHGGCDLATQIGTELVRLYKLLP</sequence>
<gene>
    <name evidence="2" type="ORF">ACFO5K_10575</name>
</gene>
<proteinExistence type="predicted"/>
<evidence type="ECO:0000256" key="1">
    <source>
        <dbReference type="SAM" id="SignalP"/>
    </source>
</evidence>